<gene>
    <name evidence="1" type="ORF">LCGC14_3103000</name>
</gene>
<protein>
    <submittedName>
        <fullName evidence="1">Uncharacterized protein</fullName>
    </submittedName>
</protein>
<dbReference type="EMBL" id="LAZR01066926">
    <property type="protein sequence ID" value="KKK52627.1"/>
    <property type="molecule type" value="Genomic_DNA"/>
</dbReference>
<organism evidence="1">
    <name type="scientific">marine sediment metagenome</name>
    <dbReference type="NCBI Taxonomy" id="412755"/>
    <lineage>
        <taxon>unclassified sequences</taxon>
        <taxon>metagenomes</taxon>
        <taxon>ecological metagenomes</taxon>
    </lineage>
</organism>
<name>A0A0F8W752_9ZZZZ</name>
<comment type="caution">
    <text evidence="1">The sequence shown here is derived from an EMBL/GenBank/DDBJ whole genome shotgun (WGS) entry which is preliminary data.</text>
</comment>
<sequence length="344" mass="39368">PTFEFDSASPTVIKFEVSNADLVLSNMNYDMQFKCIDTSGNVVLQQSFLVEFPEASLTQFEKDNGKWFIDTTYAFTAISDGITYYNTYSDTDKLQLRFNIKADGTWYNGAFIYITSSSEGPRTERFDVSQFMDNKLPTPLISFEDFSIEYVMTGDGSILDVTDLSLLDYRVLVPAMVDVDALINLDLITSEDTLESVQLTYAYKTDVSQLQELSVWNYALPTPAWEVINAFPYTSFAVQVYNIGPDYIDSNYNIKFKFYSENPNNAFSFYLEQFKIDYSYTRTQGPINADVSQVIDDSFLGTDLLNRYDDSQGFTNYQQLYDIAVSFDYKFTKDPAHSTYSDYA</sequence>
<dbReference type="AlphaFoldDB" id="A0A0F8W752"/>
<reference evidence="1" key="1">
    <citation type="journal article" date="2015" name="Nature">
        <title>Complex archaea that bridge the gap between prokaryotes and eukaryotes.</title>
        <authorList>
            <person name="Spang A."/>
            <person name="Saw J.H."/>
            <person name="Jorgensen S.L."/>
            <person name="Zaremba-Niedzwiedzka K."/>
            <person name="Martijn J."/>
            <person name="Lind A.E."/>
            <person name="van Eijk R."/>
            <person name="Schleper C."/>
            <person name="Guy L."/>
            <person name="Ettema T.J."/>
        </authorList>
    </citation>
    <scope>NUCLEOTIDE SEQUENCE</scope>
</reference>
<evidence type="ECO:0000313" key="1">
    <source>
        <dbReference type="EMBL" id="KKK52627.1"/>
    </source>
</evidence>
<proteinExistence type="predicted"/>
<feature type="non-terminal residue" evidence="1">
    <location>
        <position position="1"/>
    </location>
</feature>
<accession>A0A0F8W752</accession>
<feature type="non-terminal residue" evidence="1">
    <location>
        <position position="344"/>
    </location>
</feature>